<evidence type="ECO:0000256" key="14">
    <source>
        <dbReference type="ARBA" id="ARBA00023242"/>
    </source>
</evidence>
<evidence type="ECO:0000256" key="17">
    <source>
        <dbReference type="SAM" id="MobiDB-lite"/>
    </source>
</evidence>
<proteinExistence type="inferred from homology"/>
<evidence type="ECO:0000256" key="13">
    <source>
        <dbReference type="ARBA" id="ARBA00023125"/>
    </source>
</evidence>
<dbReference type="InterPro" id="IPR017907">
    <property type="entry name" value="Znf_RING_CS"/>
</dbReference>
<reference evidence="23" key="1">
    <citation type="submission" date="2024-02" db="UniProtKB">
        <authorList>
            <consortium name="WormBaseParasite"/>
        </authorList>
    </citation>
    <scope>IDENTIFICATION</scope>
</reference>
<dbReference type="GO" id="GO:0043565">
    <property type="term" value="F:sequence-specific DNA binding"/>
    <property type="evidence" value="ECO:0007669"/>
    <property type="project" value="InterPro"/>
</dbReference>
<dbReference type="GO" id="GO:0005634">
    <property type="term" value="C:nucleus"/>
    <property type="evidence" value="ECO:0007669"/>
    <property type="project" value="UniProtKB-SubCell"/>
</dbReference>
<feature type="domain" description="Fe2OG dioxygenase" evidence="20">
    <location>
        <begin position="1206"/>
        <end position="1334"/>
    </location>
</feature>
<dbReference type="InterPro" id="IPR005123">
    <property type="entry name" value="Oxoglu/Fe-dep_dioxygenase_dom"/>
</dbReference>
<dbReference type="GO" id="GO:0003700">
    <property type="term" value="F:DNA-binding transcription factor activity"/>
    <property type="evidence" value="ECO:0007669"/>
    <property type="project" value="InterPro"/>
</dbReference>
<keyword evidence="14 15" id="KW-0539">Nucleus</keyword>
<feature type="DNA-binding region" description="Fork-head" evidence="15">
    <location>
        <begin position="772"/>
        <end position="869"/>
    </location>
</feature>
<dbReference type="PROSITE" id="PS51471">
    <property type="entry name" value="FE2OG_OXY"/>
    <property type="match status" value="1"/>
</dbReference>
<evidence type="ECO:0000313" key="23">
    <source>
        <dbReference type="WBParaSite" id="MBELARI_LOCUS8593.2"/>
    </source>
</evidence>
<feature type="domain" description="Fork-head" evidence="18">
    <location>
        <begin position="772"/>
        <end position="869"/>
    </location>
</feature>
<protein>
    <submittedName>
        <fullName evidence="23">Uncharacterized protein</fullName>
    </submittedName>
</protein>
<dbReference type="GO" id="GO:0008168">
    <property type="term" value="F:methyltransferase activity"/>
    <property type="evidence" value="ECO:0007669"/>
    <property type="project" value="UniProtKB-KW"/>
</dbReference>
<evidence type="ECO:0000313" key="22">
    <source>
        <dbReference type="Proteomes" id="UP000887575"/>
    </source>
</evidence>
<dbReference type="InterPro" id="IPR028564">
    <property type="entry name" value="MT_TRM10-typ"/>
</dbReference>
<feature type="region of interest" description="Disordered" evidence="17">
    <location>
        <begin position="943"/>
        <end position="962"/>
    </location>
</feature>
<keyword evidence="5" id="KW-0808">Transferase</keyword>
<evidence type="ECO:0000256" key="7">
    <source>
        <dbReference type="ARBA" id="ARBA00022723"/>
    </source>
</evidence>
<evidence type="ECO:0000256" key="2">
    <source>
        <dbReference type="ARBA" id="ARBA00004123"/>
    </source>
</evidence>
<dbReference type="PANTHER" id="PTHR46030:SF1">
    <property type="entry name" value="ALPHA-KETOGLUTARATE-DEPENDENT DIOXYGENASE ALKB HOMOLOG 6"/>
    <property type="match status" value="1"/>
</dbReference>
<dbReference type="SUPFAM" id="SSF46785">
    <property type="entry name" value="Winged helix' DNA-binding domain"/>
    <property type="match status" value="1"/>
</dbReference>
<dbReference type="PROSITE" id="PS00658">
    <property type="entry name" value="FORK_HEAD_2"/>
    <property type="match status" value="1"/>
</dbReference>
<evidence type="ECO:0000259" key="19">
    <source>
        <dbReference type="PROSITE" id="PS50089"/>
    </source>
</evidence>
<dbReference type="PROSITE" id="PS50089">
    <property type="entry name" value="ZF_RING_2"/>
    <property type="match status" value="1"/>
</dbReference>
<dbReference type="GO" id="GO:0032259">
    <property type="term" value="P:methylation"/>
    <property type="evidence" value="ECO:0007669"/>
    <property type="project" value="UniProtKB-KW"/>
</dbReference>
<dbReference type="InterPro" id="IPR038459">
    <property type="entry name" value="MT_TRM10-typ_sf"/>
</dbReference>
<dbReference type="InterPro" id="IPR036390">
    <property type="entry name" value="WH_DNA-bd_sf"/>
</dbReference>
<dbReference type="SUPFAM" id="SSF51197">
    <property type="entry name" value="Clavaminate synthase-like"/>
    <property type="match status" value="1"/>
</dbReference>
<keyword evidence="9" id="KW-0862">Zinc</keyword>
<dbReference type="InterPro" id="IPR032862">
    <property type="entry name" value="ALKBH6"/>
</dbReference>
<dbReference type="PROSITE" id="PS51675">
    <property type="entry name" value="SAM_MT_TRM10"/>
    <property type="match status" value="1"/>
</dbReference>
<dbReference type="Gene3D" id="3.40.1280.30">
    <property type="match status" value="1"/>
</dbReference>
<dbReference type="PROSITE" id="PS50039">
    <property type="entry name" value="FORK_HEAD_3"/>
    <property type="match status" value="1"/>
</dbReference>
<dbReference type="WBParaSite" id="MBELARI_LOCUS8593.2">
    <property type="protein sequence ID" value="MBELARI_LOCUS8593.2"/>
    <property type="gene ID" value="MBELARI_LOCUS8593"/>
</dbReference>
<keyword evidence="12" id="KW-0408">Iron</keyword>
<dbReference type="PANTHER" id="PTHR46030">
    <property type="entry name" value="ALPHA-KETOGLUTARATE-DEPENDENT DIOXYGENASE ALKB HOMOLOG 6"/>
    <property type="match status" value="1"/>
</dbReference>
<dbReference type="PRINTS" id="PR00053">
    <property type="entry name" value="FORKHEAD"/>
</dbReference>
<dbReference type="PROSITE" id="PS00518">
    <property type="entry name" value="ZF_RING_1"/>
    <property type="match status" value="1"/>
</dbReference>
<dbReference type="GO" id="GO:0051213">
    <property type="term" value="F:dioxygenase activity"/>
    <property type="evidence" value="ECO:0007669"/>
    <property type="project" value="UniProtKB-KW"/>
</dbReference>
<keyword evidence="22" id="KW-1185">Reference proteome</keyword>
<keyword evidence="7" id="KW-0479">Metal-binding</keyword>
<evidence type="ECO:0000256" key="3">
    <source>
        <dbReference type="ARBA" id="ARBA00007879"/>
    </source>
</evidence>
<dbReference type="CDD" id="cd20030">
    <property type="entry name" value="FH_FOXN1-like"/>
    <property type="match status" value="1"/>
</dbReference>
<keyword evidence="10" id="KW-0223">Dioxygenase</keyword>
<evidence type="ECO:0000256" key="12">
    <source>
        <dbReference type="ARBA" id="ARBA00023004"/>
    </source>
</evidence>
<evidence type="ECO:0000256" key="16">
    <source>
        <dbReference type="PROSITE-ProRule" id="PRU00175"/>
    </source>
</evidence>
<evidence type="ECO:0000259" key="18">
    <source>
        <dbReference type="PROSITE" id="PS50039"/>
    </source>
</evidence>
<evidence type="ECO:0000256" key="1">
    <source>
        <dbReference type="ARBA" id="ARBA00001954"/>
    </source>
</evidence>
<dbReference type="SMART" id="SM00339">
    <property type="entry name" value="FH"/>
    <property type="match status" value="1"/>
</dbReference>
<evidence type="ECO:0000256" key="4">
    <source>
        <dbReference type="ARBA" id="ARBA00022603"/>
    </source>
</evidence>
<dbReference type="Pfam" id="PF13532">
    <property type="entry name" value="2OG-FeII_Oxy_2"/>
    <property type="match status" value="1"/>
</dbReference>
<accession>A0AAF3FPL6</accession>
<evidence type="ECO:0000259" key="20">
    <source>
        <dbReference type="PROSITE" id="PS51471"/>
    </source>
</evidence>
<feature type="domain" description="RING-type" evidence="19">
    <location>
        <begin position="190"/>
        <end position="224"/>
    </location>
</feature>
<organism evidence="22 23">
    <name type="scientific">Mesorhabditis belari</name>
    <dbReference type="NCBI Taxonomy" id="2138241"/>
    <lineage>
        <taxon>Eukaryota</taxon>
        <taxon>Metazoa</taxon>
        <taxon>Ecdysozoa</taxon>
        <taxon>Nematoda</taxon>
        <taxon>Chromadorea</taxon>
        <taxon>Rhabditida</taxon>
        <taxon>Rhabditina</taxon>
        <taxon>Rhabditomorpha</taxon>
        <taxon>Rhabditoidea</taxon>
        <taxon>Rhabditidae</taxon>
        <taxon>Mesorhabditinae</taxon>
        <taxon>Mesorhabditis</taxon>
    </lineage>
</organism>
<dbReference type="InterPro" id="IPR027450">
    <property type="entry name" value="AlkB-like"/>
</dbReference>
<dbReference type="InterPro" id="IPR036388">
    <property type="entry name" value="WH-like_DNA-bd_sf"/>
</dbReference>
<dbReference type="Gene3D" id="1.10.10.10">
    <property type="entry name" value="Winged helix-like DNA-binding domain superfamily/Winged helix DNA-binding domain"/>
    <property type="match status" value="1"/>
</dbReference>
<name>A0AAF3FPL6_9BILA</name>
<comment type="cofactor">
    <cofactor evidence="1">
        <name>Fe(2+)</name>
        <dbReference type="ChEBI" id="CHEBI:29033"/>
    </cofactor>
</comment>
<keyword evidence="6" id="KW-0949">S-adenosyl-L-methionine</keyword>
<evidence type="ECO:0000259" key="21">
    <source>
        <dbReference type="PROSITE" id="PS51675"/>
    </source>
</evidence>
<evidence type="ECO:0000256" key="6">
    <source>
        <dbReference type="ARBA" id="ARBA00022691"/>
    </source>
</evidence>
<dbReference type="InterPro" id="IPR001841">
    <property type="entry name" value="Znf_RING"/>
</dbReference>
<dbReference type="Proteomes" id="UP000887575">
    <property type="component" value="Unassembled WGS sequence"/>
</dbReference>
<dbReference type="InterPro" id="IPR001766">
    <property type="entry name" value="Fork_head_dom"/>
</dbReference>
<evidence type="ECO:0000256" key="15">
    <source>
        <dbReference type="PROSITE-ProRule" id="PRU00089"/>
    </source>
</evidence>
<dbReference type="GO" id="GO:0008270">
    <property type="term" value="F:zinc ion binding"/>
    <property type="evidence" value="ECO:0007669"/>
    <property type="project" value="UniProtKB-KW"/>
</dbReference>
<evidence type="ECO:0000256" key="10">
    <source>
        <dbReference type="ARBA" id="ARBA00022964"/>
    </source>
</evidence>
<evidence type="ECO:0000256" key="9">
    <source>
        <dbReference type="ARBA" id="ARBA00022833"/>
    </source>
</evidence>
<dbReference type="Pfam" id="PF00250">
    <property type="entry name" value="Forkhead"/>
    <property type="match status" value="1"/>
</dbReference>
<evidence type="ECO:0000256" key="5">
    <source>
        <dbReference type="ARBA" id="ARBA00022679"/>
    </source>
</evidence>
<feature type="domain" description="SAM-dependent MTase TRM10-type" evidence="21">
    <location>
        <begin position="458"/>
        <end position="658"/>
    </location>
</feature>
<evidence type="ECO:0000256" key="8">
    <source>
        <dbReference type="ARBA" id="ARBA00022771"/>
    </source>
</evidence>
<keyword evidence="8 16" id="KW-0863">Zinc-finger</keyword>
<dbReference type="InterPro" id="IPR037151">
    <property type="entry name" value="AlkB-like_sf"/>
</dbReference>
<keyword evidence="4" id="KW-0489">Methyltransferase</keyword>
<dbReference type="InterPro" id="IPR030456">
    <property type="entry name" value="TF_fork_head_CS_2"/>
</dbReference>
<evidence type="ECO:0000256" key="11">
    <source>
        <dbReference type="ARBA" id="ARBA00023002"/>
    </source>
</evidence>
<keyword evidence="11" id="KW-0560">Oxidoreductase</keyword>
<dbReference type="Gene3D" id="2.60.120.590">
    <property type="entry name" value="Alpha-ketoglutarate-dependent dioxygenase AlkB-like"/>
    <property type="match status" value="1"/>
</dbReference>
<keyword evidence="13 15" id="KW-0238">DNA-binding</keyword>
<sequence>MSLPLNVIQLECEAGRFEKNVWTMLDESINNLRRSDGSFSLFMIYRPSETIVDGKELTFPILGLIPFRNERDPMNLVRNHEEREIYPLIQKLEYPSIPSIVGAGKTIDQARINFGDTIEIHFETIPYLIYRMRIRDKIASQWVSCGVEGNIDYYICFAHPKKLLHFLGEKEKSLYELTQQRFGILDESICCICSENLIDHSYKCGHMVCYKCLPRLQGKCPNCQRHGSIYTSCCVIDGCYLEKEGKPFCAHPCGCVYGQCLPTGKINKTYWAFEDKDEKSNRWKLKADPQTGLHPECLRCKRCVLELIRLYWRVRWQTRVFLFKAGVVKKPPEISPLQWLAAPKQVRIPSSLLDDLNETEKLRCRSVEREVQLISQLSPLFPSSLLLQDWRFLIECQNIKQRLEHLKFLKKLENEKTKTRKAQKSIDSSSKVIFMKDDCQLLSIPGFALKRWENKISGARQLIPFRLDEHPKLVVDCRYFPLLSPRGANLTAMQLQYLISANKTLQHPWPLYFMNWGNDKRFLDLQEKHLASFFTKDQINVIVSESSYVDVLPKQNLIYLSPDADEELTQINSKDIFVLGGIVDRTVEKNLHPQASKQTALQDGILCKKLPLDRYITWKSGSKFLTLLAVQGILHDVYENGAISMSLDSGGDSGSFGSSYSQDFKNNFLLENGNAKMLLNGKTNGLSEESHYSLCNEDNELIDVKPIYLVNKEQSNEASQLQLPSGSYDEDDWMDEVDVSRFSDLAASGFEMIDRSDSKTHGPSTNGRCFPKPNYSYSCLIALALKNSRTGRLTVSEIYAFMCENFPYFKTAPSGWKNSVRHNLSLNKCFMKIEVETPGVQGRKSCLWMIRPEKAAKMEADLQRWRDKDAGNIEEAIRRPEDIDAVHEGRRGVPREDRSLRTIENTIYPAMKNVLIVQSGNGIATTHGHAIEALDATGHIESPRRTVPHASSHPGPSRPVLDLNDRVGIGFPETKVQNKTTITFPVRVSARDDRGLIAATSSTARQQNLSHKPNILRRSTNAPLMLQPQPRLASSKTPVKSLSELLPLDYISKLEITPTKEENSPERDFLCSFRSNVEESPVRTLFSSYEAAHAALTNNSLLNCALEQSPYKDMNPLPESLLQYHQAKAPPSIYYIPEFITEHDEEVLLKEVYQAPKPKWEVLSNRRLLNYGGIVGKKGLIPMNDFPTELTKTIRMIDKLQAFPSTPNHCLVNEYTPGQGIMAHTDGPAFYPLISTITLGSHTVLNLYDSFPSENEATEKEQFRALETRYRGSMLLERRSLVFITDDAYSKMLHGINEVTEDVLNEKTWNVLPERFGERMTRKTRVSLTIRYVPKVSRNAALSMLSK</sequence>
<comment type="subcellular location">
    <subcellularLocation>
        <location evidence="2 15">Nucleus</location>
    </subcellularLocation>
</comment>
<comment type="similarity">
    <text evidence="3">Belongs to the alkB family.</text>
</comment>